<dbReference type="Proteomes" id="UP000823388">
    <property type="component" value="Chromosome 6N"/>
</dbReference>
<protein>
    <submittedName>
        <fullName evidence="2">Uncharacterized protein</fullName>
    </submittedName>
</protein>
<dbReference type="EMBL" id="CM029048">
    <property type="protein sequence ID" value="KAG2580252.1"/>
    <property type="molecule type" value="Genomic_DNA"/>
</dbReference>
<evidence type="ECO:0000313" key="2">
    <source>
        <dbReference type="EMBL" id="KAG2580252.1"/>
    </source>
</evidence>
<evidence type="ECO:0000256" key="1">
    <source>
        <dbReference type="SAM" id="MobiDB-lite"/>
    </source>
</evidence>
<name>A0A8T0R3P1_PANVG</name>
<proteinExistence type="predicted"/>
<comment type="caution">
    <text evidence="2">The sequence shown here is derived from an EMBL/GenBank/DDBJ whole genome shotgun (WGS) entry which is preliminary data.</text>
</comment>
<feature type="region of interest" description="Disordered" evidence="1">
    <location>
        <begin position="45"/>
        <end position="65"/>
    </location>
</feature>
<organism evidence="2 3">
    <name type="scientific">Panicum virgatum</name>
    <name type="common">Blackwell switchgrass</name>
    <dbReference type="NCBI Taxonomy" id="38727"/>
    <lineage>
        <taxon>Eukaryota</taxon>
        <taxon>Viridiplantae</taxon>
        <taxon>Streptophyta</taxon>
        <taxon>Embryophyta</taxon>
        <taxon>Tracheophyta</taxon>
        <taxon>Spermatophyta</taxon>
        <taxon>Magnoliopsida</taxon>
        <taxon>Liliopsida</taxon>
        <taxon>Poales</taxon>
        <taxon>Poaceae</taxon>
        <taxon>PACMAD clade</taxon>
        <taxon>Panicoideae</taxon>
        <taxon>Panicodae</taxon>
        <taxon>Paniceae</taxon>
        <taxon>Panicinae</taxon>
        <taxon>Panicum</taxon>
        <taxon>Panicum sect. Hiantes</taxon>
    </lineage>
</organism>
<feature type="compositionally biased region" description="Low complexity" evidence="1">
    <location>
        <begin position="106"/>
        <end position="121"/>
    </location>
</feature>
<evidence type="ECO:0000313" key="3">
    <source>
        <dbReference type="Proteomes" id="UP000823388"/>
    </source>
</evidence>
<dbReference type="AlphaFoldDB" id="A0A8T0R3P1"/>
<reference evidence="2" key="1">
    <citation type="submission" date="2020-05" db="EMBL/GenBank/DDBJ databases">
        <title>WGS assembly of Panicum virgatum.</title>
        <authorList>
            <person name="Lovell J.T."/>
            <person name="Jenkins J."/>
            <person name="Shu S."/>
            <person name="Juenger T.E."/>
            <person name="Schmutz J."/>
        </authorList>
    </citation>
    <scope>NUCLEOTIDE SEQUENCE</scope>
    <source>
        <strain evidence="2">AP13</strain>
    </source>
</reference>
<gene>
    <name evidence="2" type="ORF">PVAP13_6NG328550</name>
</gene>
<sequence>MLQWMWRGGGLRGRLRVAAIGVGRRRPHGAARAAAACVGVAPDASATCAGGGHQQPRGRPAPDATGSLELAASLPLLELAAEKGPHGRRRLAAEQGPGGRRRASRPSRGPAAGSAPRSRAGPPRPVAGLAVSRRSRGPSPRRRRGSRGSILLISVDGARASSTLTKPDPSQLGVCGRGGVRATVGALRRARGGVLGGGGGSGGCGCGEQVGQAAALLWRPRCGGLRDGGGGLPAWRRRRRRGPRPAASAWRRMRRRLARAAAVGSRGGGQRRMRLGPTREAAMGVARRRRPWGRPAPDAAVGVARWRPRGRSCPSSAAARGGAHRRRCVHRGVLHRATAMAVKHVRRPRHGTAAGWTAGMTAAGTAMGMPD</sequence>
<feature type="compositionally biased region" description="Basic residues" evidence="1">
    <location>
        <begin position="133"/>
        <end position="146"/>
    </location>
</feature>
<feature type="region of interest" description="Disordered" evidence="1">
    <location>
        <begin position="80"/>
        <end position="152"/>
    </location>
</feature>
<keyword evidence="3" id="KW-1185">Reference proteome</keyword>
<accession>A0A8T0R3P1</accession>